<dbReference type="SUPFAM" id="SSF52540">
    <property type="entry name" value="P-loop containing nucleoside triphosphate hydrolases"/>
    <property type="match status" value="1"/>
</dbReference>
<proteinExistence type="predicted"/>
<dbReference type="Proteomes" id="UP000464751">
    <property type="component" value="Chromosome"/>
</dbReference>
<gene>
    <name evidence="4" type="ORF">G3A50_11850</name>
</gene>
<dbReference type="EMBL" id="CP048630">
    <property type="protein sequence ID" value="QIB34325.1"/>
    <property type="molecule type" value="Genomic_DNA"/>
</dbReference>
<dbReference type="PRINTS" id="PR00364">
    <property type="entry name" value="DISEASERSIST"/>
</dbReference>
<name>A0A6P1YMG0_9HYPH</name>
<dbReference type="InterPro" id="IPR058852">
    <property type="entry name" value="HTH_77"/>
</dbReference>
<evidence type="ECO:0000256" key="2">
    <source>
        <dbReference type="PROSITE-ProRule" id="PRU01091"/>
    </source>
</evidence>
<dbReference type="PANTHER" id="PTHR47691:SF3">
    <property type="entry name" value="HTH-TYPE TRANSCRIPTIONAL REGULATOR RV0890C-RELATED"/>
    <property type="match status" value="1"/>
</dbReference>
<dbReference type="Gene3D" id="1.25.40.10">
    <property type="entry name" value="Tetratricopeptide repeat domain"/>
    <property type="match status" value="1"/>
</dbReference>
<dbReference type="PANTHER" id="PTHR47691">
    <property type="entry name" value="REGULATOR-RELATED"/>
    <property type="match status" value="1"/>
</dbReference>
<evidence type="ECO:0000256" key="1">
    <source>
        <dbReference type="ARBA" id="ARBA00023125"/>
    </source>
</evidence>
<protein>
    <recommendedName>
        <fullName evidence="3">OmpR/PhoB-type domain-containing protein</fullName>
    </recommendedName>
</protein>
<dbReference type="CDD" id="cd00383">
    <property type="entry name" value="trans_reg_C"/>
    <property type="match status" value="1"/>
</dbReference>
<organism evidence="4 5">
    <name type="scientific">Ancylobacter pratisalsi</name>
    <dbReference type="NCBI Taxonomy" id="1745854"/>
    <lineage>
        <taxon>Bacteria</taxon>
        <taxon>Pseudomonadati</taxon>
        <taxon>Pseudomonadota</taxon>
        <taxon>Alphaproteobacteria</taxon>
        <taxon>Hyphomicrobiales</taxon>
        <taxon>Xanthobacteraceae</taxon>
        <taxon>Ancylobacter</taxon>
    </lineage>
</organism>
<evidence type="ECO:0000313" key="5">
    <source>
        <dbReference type="Proteomes" id="UP000464751"/>
    </source>
</evidence>
<dbReference type="Gene3D" id="1.10.10.10">
    <property type="entry name" value="Winged helix-like DNA-binding domain superfamily/Winged helix DNA-binding domain"/>
    <property type="match status" value="1"/>
</dbReference>
<dbReference type="Pfam" id="PF00486">
    <property type="entry name" value="Trans_reg_C"/>
    <property type="match status" value="1"/>
</dbReference>
<dbReference type="SMART" id="SM00862">
    <property type="entry name" value="Trans_reg_C"/>
    <property type="match status" value="1"/>
</dbReference>
<keyword evidence="1 2" id="KW-0238">DNA-binding</keyword>
<dbReference type="InterPro" id="IPR001867">
    <property type="entry name" value="OmpR/PhoB-type_DNA-bd"/>
</dbReference>
<dbReference type="InterPro" id="IPR011990">
    <property type="entry name" value="TPR-like_helical_dom_sf"/>
</dbReference>
<dbReference type="GO" id="GO:0000160">
    <property type="term" value="P:phosphorelay signal transduction system"/>
    <property type="evidence" value="ECO:0007669"/>
    <property type="project" value="InterPro"/>
</dbReference>
<keyword evidence="5" id="KW-1185">Reference proteome</keyword>
<feature type="domain" description="OmpR/PhoB-type" evidence="3">
    <location>
        <begin position="15"/>
        <end position="113"/>
    </location>
</feature>
<dbReference type="SUPFAM" id="SSF48452">
    <property type="entry name" value="TPR-like"/>
    <property type="match status" value="1"/>
</dbReference>
<dbReference type="RefSeq" id="WP_163075469.1">
    <property type="nucleotide sequence ID" value="NZ_CP048630.1"/>
</dbReference>
<dbReference type="InterPro" id="IPR027417">
    <property type="entry name" value="P-loop_NTPase"/>
</dbReference>
<dbReference type="PROSITE" id="PS51755">
    <property type="entry name" value="OMPR_PHOB"/>
    <property type="match status" value="1"/>
</dbReference>
<sequence>MPASENDGFGKRPAPLAALFGPFKLLLGSKQLLKEGLPVAMGGRALELLVILVEHQGQVVGKQELLTRAWPNLFVEEANLRVQMAALRRALGDGQSGQRYIVNATRIGYSFVAPVRLVELDEAERAGPAAPASVRENLPLVVTPAIGREVVVASIRQELGRHRLVTLVGSGGVGKTTVAIEVARASLHENGAVILVDFAQIGDPVHVVPAVATAIGMKMGIGQWQVGDPLPVERGLIILDNCEHVIDAAAHVADLLLQTGAGIRVLTTSREPLRTRGECVLRLPGLDVPLDADTLTPDGALALPAVRLFVDRAAAALGSYDPEPGEIATIVQLCRRLDGIPLAIELAAGRVDAFGIQGLAERLDNVLGLLVLGRRTAPKRHQTLQATLNWSYDHLTAGEQATLARLSVFVGHFPLEAAARVASFDEPSWDTIENLTNLVSKSLVSADFSQAVPRYRLLETTRAYAMEKLRARGEVRRLRHRHALFMKEAMQQAESEWTRVPAAAWVNIHAGQLDNLRLALEWCFGPEGDPALGAELMAVSSVLWFQMSLIDEARGLFERAMAALALRGRPDPAREVTLLCALGTALVYTVGPTAEARETLVSACRIARQSGDIGLELRALWCVFLVELASGHYGASLATAERFACLADDESRFSASSNVRTGHRLKGFAQYYLGDVRAARLSLEAALSAGESDHSAVVRMQFDQELNARAYHSQALWLLGHQHQALAIAAACVADARALGHATTMSLVLVESGCPVALYAGDLDVMEERVDLLQDISVRHPFGPWIAWGQCFRGALHLARGDLARAVAELGEGLHKLARTGWPIRRAMFLGHLAQALHAIGEPEGAQQRIEEALALSRACRERWILPELLRVQAVLFETTRPDEALHCLEQAQVIARSDGTVAWLPKCEALAKRLGRG</sequence>
<dbReference type="InterPro" id="IPR036388">
    <property type="entry name" value="WH-like_DNA-bd_sf"/>
</dbReference>
<reference evidence="4 5" key="1">
    <citation type="submission" date="2020-02" db="EMBL/GenBank/DDBJ databases">
        <authorList>
            <person name="Li G."/>
        </authorList>
    </citation>
    <scope>NUCLEOTIDE SEQUENCE [LARGE SCALE GENOMIC DNA]</scope>
    <source>
        <strain evidence="4 5">DSM 102029</strain>
    </source>
</reference>
<accession>A0A6P1YMG0</accession>
<dbReference type="KEGG" id="apra:G3A50_11850"/>
<dbReference type="GO" id="GO:0006355">
    <property type="term" value="P:regulation of DNA-templated transcription"/>
    <property type="evidence" value="ECO:0007669"/>
    <property type="project" value="InterPro"/>
</dbReference>
<dbReference type="Pfam" id="PF25872">
    <property type="entry name" value="HTH_77"/>
    <property type="match status" value="1"/>
</dbReference>
<dbReference type="GO" id="GO:0003677">
    <property type="term" value="F:DNA binding"/>
    <property type="evidence" value="ECO:0007669"/>
    <property type="project" value="UniProtKB-UniRule"/>
</dbReference>
<dbReference type="AlphaFoldDB" id="A0A6P1YMG0"/>
<dbReference type="Gene3D" id="3.40.50.300">
    <property type="entry name" value="P-loop containing nucleotide triphosphate hydrolases"/>
    <property type="match status" value="1"/>
</dbReference>
<feature type="DNA-binding region" description="OmpR/PhoB-type" evidence="2">
    <location>
        <begin position="15"/>
        <end position="113"/>
    </location>
</feature>
<dbReference type="SUPFAM" id="SSF46894">
    <property type="entry name" value="C-terminal effector domain of the bipartite response regulators"/>
    <property type="match status" value="1"/>
</dbReference>
<dbReference type="InterPro" id="IPR016032">
    <property type="entry name" value="Sig_transdc_resp-reg_C-effctor"/>
</dbReference>
<evidence type="ECO:0000313" key="4">
    <source>
        <dbReference type="EMBL" id="QIB34325.1"/>
    </source>
</evidence>
<evidence type="ECO:0000259" key="3">
    <source>
        <dbReference type="PROSITE" id="PS51755"/>
    </source>
</evidence>